<proteinExistence type="evidence at transcript level"/>
<keyword evidence="1" id="KW-0812">Transmembrane</keyword>
<accession>A9P017</accession>
<dbReference type="EMBL" id="EF086972">
    <property type="protein sequence ID" value="ABK26228.1"/>
    <property type="molecule type" value="mRNA"/>
</dbReference>
<evidence type="ECO:0000256" key="1">
    <source>
        <dbReference type="SAM" id="Phobius"/>
    </source>
</evidence>
<protein>
    <submittedName>
        <fullName evidence="2">Uncharacterized protein</fullName>
    </submittedName>
</protein>
<evidence type="ECO:0000313" key="2">
    <source>
        <dbReference type="EMBL" id="ABK26228.1"/>
    </source>
</evidence>
<keyword evidence="1" id="KW-1133">Transmembrane helix</keyword>
<sequence length="98" mass="11259">MRVIRIAPVKFASDGNIRSWKISNPTPVNERIVPTSLFLPGRLHPTSTYRSTQTKPKLGYVCIVSSFFFLIGLPGFCLNCMMEFFCMFLWQISSYFPL</sequence>
<keyword evidence="1" id="KW-0472">Membrane</keyword>
<organism evidence="2">
    <name type="scientific">Picea sitchensis</name>
    <name type="common">Sitka spruce</name>
    <name type="synonym">Pinus sitchensis</name>
    <dbReference type="NCBI Taxonomy" id="3332"/>
    <lineage>
        <taxon>Eukaryota</taxon>
        <taxon>Viridiplantae</taxon>
        <taxon>Streptophyta</taxon>
        <taxon>Embryophyta</taxon>
        <taxon>Tracheophyta</taxon>
        <taxon>Spermatophyta</taxon>
        <taxon>Pinopsida</taxon>
        <taxon>Pinidae</taxon>
        <taxon>Conifers I</taxon>
        <taxon>Pinales</taxon>
        <taxon>Pinaceae</taxon>
        <taxon>Picea</taxon>
    </lineage>
</organism>
<name>A9P017_PICSI</name>
<dbReference type="AlphaFoldDB" id="A9P017"/>
<feature type="transmembrane region" description="Helical" evidence="1">
    <location>
        <begin position="58"/>
        <end position="90"/>
    </location>
</feature>
<reference evidence="2" key="1">
    <citation type="journal article" date="2008" name="BMC Genomics">
        <title>A conifer genomics resource of 200,000 spruce (Picea spp.) ESTs and 6,464 high-quality, sequence-finished full-length cDNAs for Sitka spruce (Picea sitchensis).</title>
        <authorList>
            <person name="Ralph S.G."/>
            <person name="Chun H.J."/>
            <person name="Kolosova N."/>
            <person name="Cooper D."/>
            <person name="Oddy C."/>
            <person name="Ritland C.E."/>
            <person name="Kirkpatrick R."/>
            <person name="Moore R."/>
            <person name="Barber S."/>
            <person name="Holt R.A."/>
            <person name="Jones S.J."/>
            <person name="Marra M.A."/>
            <person name="Douglas C.J."/>
            <person name="Ritland K."/>
            <person name="Bohlmann J."/>
        </authorList>
    </citation>
    <scope>NUCLEOTIDE SEQUENCE</scope>
    <source>
        <tissue evidence="2">Green portion of the leader tissue</tissue>
    </source>
</reference>